<dbReference type="AlphaFoldDB" id="A0A0U0ZUR9"/>
<protein>
    <submittedName>
        <fullName evidence="1">Uncharacterized protein</fullName>
    </submittedName>
</protein>
<organism evidence="1 2">
    <name type="scientific">Mycobacteroides abscessus</name>
    <dbReference type="NCBI Taxonomy" id="36809"/>
    <lineage>
        <taxon>Bacteria</taxon>
        <taxon>Bacillati</taxon>
        <taxon>Actinomycetota</taxon>
        <taxon>Actinomycetes</taxon>
        <taxon>Mycobacteriales</taxon>
        <taxon>Mycobacteriaceae</taxon>
        <taxon>Mycobacteroides</taxon>
    </lineage>
</organism>
<dbReference type="EMBL" id="CSWP01000012">
    <property type="protein sequence ID" value="CPV69754.1"/>
    <property type="molecule type" value="Genomic_DNA"/>
</dbReference>
<reference evidence="1 2" key="1">
    <citation type="submission" date="2015-03" db="EMBL/GenBank/DDBJ databases">
        <authorList>
            <person name="Murphy D."/>
        </authorList>
    </citation>
    <scope>NUCLEOTIDE SEQUENCE [LARGE SCALE GENOMIC DNA]</scope>
    <source>
        <strain evidence="1 2">PAP088</strain>
    </source>
</reference>
<evidence type="ECO:0000313" key="1">
    <source>
        <dbReference type="EMBL" id="CPV69754.1"/>
    </source>
</evidence>
<accession>A0A0U0ZUR9</accession>
<proteinExistence type="predicted"/>
<gene>
    <name evidence="1" type="ORF">ERS075579_04635</name>
</gene>
<name>A0A0U0ZUR9_9MYCO</name>
<sequence length="81" mass="8577">MKGLNVTDKAAALANLNKQARVVNAFIARMAGIDAQIAAEAARRADIAAEEAHIKAEDAFRAVQEAKQRLSELVESGVSNS</sequence>
<dbReference type="Proteomes" id="UP000045782">
    <property type="component" value="Unassembled WGS sequence"/>
</dbReference>
<evidence type="ECO:0000313" key="2">
    <source>
        <dbReference type="Proteomes" id="UP000045782"/>
    </source>
</evidence>